<accession>A0A7X0VRF0</accession>
<reference evidence="2 3" key="1">
    <citation type="submission" date="2020-08" db="EMBL/GenBank/DDBJ databases">
        <title>Clostridia isolated from Swiss meat.</title>
        <authorList>
            <person name="Wambui J."/>
            <person name="Stevens M.J.A."/>
            <person name="Stephan R."/>
        </authorList>
    </citation>
    <scope>NUCLEOTIDE SEQUENCE [LARGE SCALE GENOMIC DNA]</scope>
    <source>
        <strain evidence="2 3">CM001</strain>
    </source>
</reference>
<dbReference type="RefSeq" id="WP_185163312.1">
    <property type="nucleotide sequence ID" value="NZ_JACKWY010000001.1"/>
</dbReference>
<name>A0A7X0VRF0_9CLOT</name>
<keyword evidence="1" id="KW-0812">Transmembrane</keyword>
<protein>
    <submittedName>
        <fullName evidence="2">Uncharacterized protein</fullName>
    </submittedName>
</protein>
<organism evidence="2 3">
    <name type="scientific">Clostridium gasigenes</name>
    <dbReference type="NCBI Taxonomy" id="94869"/>
    <lineage>
        <taxon>Bacteria</taxon>
        <taxon>Bacillati</taxon>
        <taxon>Bacillota</taxon>
        <taxon>Clostridia</taxon>
        <taxon>Eubacteriales</taxon>
        <taxon>Clostridiaceae</taxon>
        <taxon>Clostridium</taxon>
    </lineage>
</organism>
<gene>
    <name evidence="2" type="ORF">H7E68_02000</name>
</gene>
<evidence type="ECO:0000313" key="2">
    <source>
        <dbReference type="EMBL" id="MBB6713506.1"/>
    </source>
</evidence>
<sequence>MTKKLKIVSIIILTIIMIIGVKFGREKEGFFVDLQINKLYETVNNEIGLTSGNTEKKSYELQEDILKSRDLIKEFKDYTIEQNKEAFYNSTVVDWSVKIDGVQQIILSRIIDSINKAKQVKSIDSINEAKLSIPNNLPDKWKEKFEDDIRNIKIHEGLIENYN</sequence>
<proteinExistence type="predicted"/>
<comment type="caution">
    <text evidence="2">The sequence shown here is derived from an EMBL/GenBank/DDBJ whole genome shotgun (WGS) entry which is preliminary data.</text>
</comment>
<dbReference type="EMBL" id="JACKWY010000001">
    <property type="protein sequence ID" value="MBB6713506.1"/>
    <property type="molecule type" value="Genomic_DNA"/>
</dbReference>
<feature type="transmembrane region" description="Helical" evidence="1">
    <location>
        <begin position="7"/>
        <end position="24"/>
    </location>
</feature>
<dbReference type="Proteomes" id="UP000585258">
    <property type="component" value="Unassembled WGS sequence"/>
</dbReference>
<keyword evidence="1" id="KW-1133">Transmembrane helix</keyword>
<evidence type="ECO:0000313" key="3">
    <source>
        <dbReference type="Proteomes" id="UP000585258"/>
    </source>
</evidence>
<evidence type="ECO:0000256" key="1">
    <source>
        <dbReference type="SAM" id="Phobius"/>
    </source>
</evidence>
<dbReference type="AlphaFoldDB" id="A0A7X0VRF0"/>
<keyword evidence="1" id="KW-0472">Membrane</keyword>